<dbReference type="EMBL" id="JAAAUQ010002904">
    <property type="protein sequence ID" value="KAF9120054.1"/>
    <property type="molecule type" value="Genomic_DNA"/>
</dbReference>
<sequence length="99" mass="10532">MKLALFTTTVLLFAIVSAQARPQKSKRDGAVPILGPSTPLACKVVTTILTGLCGLANYDGCEETVAYTQCICSAQRDKSKVLECARSELTTLLTGYCSL</sequence>
<dbReference type="Proteomes" id="UP000748756">
    <property type="component" value="Unassembled WGS sequence"/>
</dbReference>
<feature type="signal peptide" evidence="1">
    <location>
        <begin position="1"/>
        <end position="20"/>
    </location>
</feature>
<evidence type="ECO:0000256" key="1">
    <source>
        <dbReference type="SAM" id="SignalP"/>
    </source>
</evidence>
<organism evidence="2 3">
    <name type="scientific">Linnemannia schmuckeri</name>
    <dbReference type="NCBI Taxonomy" id="64567"/>
    <lineage>
        <taxon>Eukaryota</taxon>
        <taxon>Fungi</taxon>
        <taxon>Fungi incertae sedis</taxon>
        <taxon>Mucoromycota</taxon>
        <taxon>Mortierellomycotina</taxon>
        <taxon>Mortierellomycetes</taxon>
        <taxon>Mortierellales</taxon>
        <taxon>Mortierellaceae</taxon>
        <taxon>Linnemannia</taxon>
    </lineage>
</organism>
<comment type="caution">
    <text evidence="2">The sequence shown here is derived from an EMBL/GenBank/DDBJ whole genome shotgun (WGS) entry which is preliminary data.</text>
</comment>
<feature type="chain" id="PRO_5040505689" description="Extracellular membrane protein CFEM domain-containing protein" evidence="1">
    <location>
        <begin position="21"/>
        <end position="99"/>
    </location>
</feature>
<gene>
    <name evidence="2" type="ORF">BG015_006171</name>
</gene>
<evidence type="ECO:0000313" key="2">
    <source>
        <dbReference type="EMBL" id="KAF9120054.1"/>
    </source>
</evidence>
<name>A0A9P5UV59_9FUNG</name>
<keyword evidence="3" id="KW-1185">Reference proteome</keyword>
<evidence type="ECO:0008006" key="4">
    <source>
        <dbReference type="Google" id="ProtNLM"/>
    </source>
</evidence>
<accession>A0A9P5UV59</accession>
<dbReference type="OrthoDB" id="2421080at2759"/>
<keyword evidence="1" id="KW-0732">Signal</keyword>
<protein>
    <recommendedName>
        <fullName evidence="4">Extracellular membrane protein CFEM domain-containing protein</fullName>
    </recommendedName>
</protein>
<dbReference type="AlphaFoldDB" id="A0A9P5UV59"/>
<proteinExistence type="predicted"/>
<evidence type="ECO:0000313" key="3">
    <source>
        <dbReference type="Proteomes" id="UP000748756"/>
    </source>
</evidence>
<feature type="non-terminal residue" evidence="2">
    <location>
        <position position="99"/>
    </location>
</feature>
<reference evidence="2" key="1">
    <citation type="journal article" date="2020" name="Fungal Divers.">
        <title>Resolving the Mortierellaceae phylogeny through synthesis of multi-gene phylogenetics and phylogenomics.</title>
        <authorList>
            <person name="Vandepol N."/>
            <person name="Liber J."/>
            <person name="Desiro A."/>
            <person name="Na H."/>
            <person name="Kennedy M."/>
            <person name="Barry K."/>
            <person name="Grigoriev I.V."/>
            <person name="Miller A.N."/>
            <person name="O'Donnell K."/>
            <person name="Stajich J.E."/>
            <person name="Bonito G."/>
        </authorList>
    </citation>
    <scope>NUCLEOTIDE SEQUENCE</scope>
    <source>
        <strain evidence="2">NRRL 6426</strain>
    </source>
</reference>